<dbReference type="Pfam" id="PF00486">
    <property type="entry name" value="Trans_reg_C"/>
    <property type="match status" value="1"/>
</dbReference>
<evidence type="ECO:0000256" key="1">
    <source>
        <dbReference type="ARBA" id="ARBA00023125"/>
    </source>
</evidence>
<evidence type="ECO:0000256" key="2">
    <source>
        <dbReference type="PROSITE-ProRule" id="PRU01091"/>
    </source>
</evidence>
<dbReference type="EMBL" id="RDSM01000002">
    <property type="protein sequence ID" value="RXH55481.1"/>
    <property type="molecule type" value="Genomic_DNA"/>
</dbReference>
<dbReference type="Proteomes" id="UP000289437">
    <property type="component" value="Unassembled WGS sequence"/>
</dbReference>
<dbReference type="InterPro" id="IPR001867">
    <property type="entry name" value="OmpR/PhoB-type_DNA-bd"/>
</dbReference>
<dbReference type="SUPFAM" id="SSF46894">
    <property type="entry name" value="C-terminal effector domain of the bipartite response regulators"/>
    <property type="match status" value="1"/>
</dbReference>
<dbReference type="PROSITE" id="PS51755">
    <property type="entry name" value="OMPR_PHOB"/>
    <property type="match status" value="1"/>
</dbReference>
<feature type="DNA-binding region" description="OmpR/PhoB-type" evidence="2">
    <location>
        <begin position="7"/>
        <end position="107"/>
    </location>
</feature>
<protein>
    <submittedName>
        <fullName evidence="6">Transcriptional regulator, CadC</fullName>
    </submittedName>
</protein>
<gene>
    <name evidence="6" type="ORF">GRAN_2338</name>
</gene>
<keyword evidence="4" id="KW-0472">Membrane</keyword>
<feature type="compositionally biased region" description="Polar residues" evidence="3">
    <location>
        <begin position="233"/>
        <end position="254"/>
    </location>
</feature>
<dbReference type="AlphaFoldDB" id="A0A4Q0T1R1"/>
<feature type="transmembrane region" description="Helical" evidence="4">
    <location>
        <begin position="203"/>
        <end position="221"/>
    </location>
</feature>
<dbReference type="GO" id="GO:0006355">
    <property type="term" value="P:regulation of DNA-templated transcription"/>
    <property type="evidence" value="ECO:0007669"/>
    <property type="project" value="InterPro"/>
</dbReference>
<feature type="region of interest" description="Disordered" evidence="3">
    <location>
        <begin position="233"/>
        <end position="263"/>
    </location>
</feature>
<evidence type="ECO:0000313" key="7">
    <source>
        <dbReference type="Proteomes" id="UP000289437"/>
    </source>
</evidence>
<keyword evidence="4" id="KW-1133">Transmembrane helix</keyword>
<evidence type="ECO:0000256" key="3">
    <source>
        <dbReference type="SAM" id="MobiDB-lite"/>
    </source>
</evidence>
<dbReference type="SMART" id="SM00862">
    <property type="entry name" value="Trans_reg_C"/>
    <property type="match status" value="1"/>
</dbReference>
<dbReference type="Gene3D" id="2.120.10.30">
    <property type="entry name" value="TolB, C-terminal domain"/>
    <property type="match status" value="2"/>
</dbReference>
<dbReference type="InterPro" id="IPR011042">
    <property type="entry name" value="6-blade_b-propeller_TolB-like"/>
</dbReference>
<name>A0A4Q0T1R1_9BACT</name>
<dbReference type="GO" id="GO:0003677">
    <property type="term" value="F:DNA binding"/>
    <property type="evidence" value="ECO:0007669"/>
    <property type="project" value="UniProtKB-UniRule"/>
</dbReference>
<dbReference type="SUPFAM" id="SSF82171">
    <property type="entry name" value="DPP6 N-terminal domain-like"/>
    <property type="match status" value="1"/>
</dbReference>
<reference evidence="7" key="2">
    <citation type="submission" date="2019-02" db="EMBL/GenBank/DDBJ databases">
        <title>Granulicella sibirica sp. nov., a psychrotolerant acidobacterium isolated from an organic soil layer in forested tundra, West Siberia.</title>
        <authorList>
            <person name="Oshkin I.Y."/>
            <person name="Kulichevskaya I.S."/>
            <person name="Rijpstra W.I.C."/>
            <person name="Sinninghe Damste J.S."/>
            <person name="Rakitin A.L."/>
            <person name="Ravin N.V."/>
            <person name="Dedysh S.N."/>
        </authorList>
    </citation>
    <scope>NUCLEOTIDE SEQUENCE [LARGE SCALE GENOMIC DNA]</scope>
    <source>
        <strain evidence="7">AF10</strain>
    </source>
</reference>
<dbReference type="Gene3D" id="1.10.10.10">
    <property type="entry name" value="Winged helix-like DNA-binding domain superfamily/Winged helix DNA-binding domain"/>
    <property type="match status" value="1"/>
</dbReference>
<sequence length="806" mass="86398">MAMTVNLKKVRFGSFQFDPRRQELRKHGYRIRMSASQIRLLNLFIERPGDLISREDISARLWVDTRNIDVATGINTAINRLRSHLDDSPEAPAYIETVIGLGYRFIAVLEDDAAPEPAPHSVAPAGGDLLVAGSHTLLMVAEPSGGDSLDLRIPKSEIAEAMSQQTEVFFPANASAKALPLPEWIGSAPAVTKAFARSRQWKLILAVAGILLIGVAGWVAFTRFTTWRPMAQSPSADIPSSRNGAGLNPVTSQGKADPVSSAAVSPDGTRVAYGNHAGVLVHSFGGSDELLASRPAFEVSRISWSPDSKQLLVSGTDGSTGRHQVWRVPLVGSYPRLMISDADLATFSADGISIAYTREHDTEVWVAAADGRNPRKVESDATGSFPYLLWAFSGDHLLLDHIHAAPPSGLGLTSTTASLPPHGEEFYESVDSQSGALLDREADTTFRSGYVLRDGSVYFAVADAVSPVAGQTRLMRVLTDPKTGRFLEKPKVADSFGGYGRSLSASADGKRLALVLQRSFVDTFVADVRRPGPTLSGVRELSNKNVESYPHAWTPDGSAVLMEDASLGRWAIFAHPLDGSPAYLIAKTDDSAVLPQLTPDSRWVMFLQFSPNAPTANAILRAPAIGGVAEIVPTTGKLGDFSCSVQPGGTCVVRESLGNSELVYYALDPLKGMGQELARTPWHAILLGDWGVSPDGSTVAVVDHDTVHPGVKLLRLGTSPLQARDIPLAGFGTPLGAGWAADGRSLYVQCRTDDGFQLLDLDLRGAAKVLRKSTVPLWAIPSRDGKKIAFPGYSTSDNVWTQELSP</sequence>
<dbReference type="GO" id="GO:0000160">
    <property type="term" value="P:phosphorelay signal transduction system"/>
    <property type="evidence" value="ECO:0007669"/>
    <property type="project" value="InterPro"/>
</dbReference>
<keyword evidence="7" id="KW-1185">Reference proteome</keyword>
<reference evidence="6 7" key="1">
    <citation type="submission" date="2018-11" db="EMBL/GenBank/DDBJ databases">
        <authorList>
            <person name="Mardanov A.V."/>
            <person name="Ravin N.V."/>
            <person name="Dedysh S.N."/>
        </authorList>
    </citation>
    <scope>NUCLEOTIDE SEQUENCE [LARGE SCALE GENOMIC DNA]</scope>
    <source>
        <strain evidence="6 7">AF10</strain>
    </source>
</reference>
<organism evidence="6 7">
    <name type="scientific">Granulicella sibirica</name>
    <dbReference type="NCBI Taxonomy" id="2479048"/>
    <lineage>
        <taxon>Bacteria</taxon>
        <taxon>Pseudomonadati</taxon>
        <taxon>Acidobacteriota</taxon>
        <taxon>Terriglobia</taxon>
        <taxon>Terriglobales</taxon>
        <taxon>Acidobacteriaceae</taxon>
        <taxon>Granulicella</taxon>
    </lineage>
</organism>
<dbReference type="InterPro" id="IPR016032">
    <property type="entry name" value="Sig_transdc_resp-reg_C-effctor"/>
</dbReference>
<comment type="caution">
    <text evidence="6">The sequence shown here is derived from an EMBL/GenBank/DDBJ whole genome shotgun (WGS) entry which is preliminary data.</text>
</comment>
<dbReference type="InterPro" id="IPR036388">
    <property type="entry name" value="WH-like_DNA-bd_sf"/>
</dbReference>
<accession>A0A4Q0T1R1</accession>
<keyword evidence="1 2" id="KW-0238">DNA-binding</keyword>
<evidence type="ECO:0000313" key="6">
    <source>
        <dbReference type="EMBL" id="RXH55481.1"/>
    </source>
</evidence>
<feature type="domain" description="OmpR/PhoB-type" evidence="5">
    <location>
        <begin position="7"/>
        <end position="107"/>
    </location>
</feature>
<dbReference type="InterPro" id="IPR011044">
    <property type="entry name" value="Quino_amine_DH_bsu"/>
</dbReference>
<dbReference type="CDD" id="cd00383">
    <property type="entry name" value="trans_reg_C"/>
    <property type="match status" value="1"/>
</dbReference>
<keyword evidence="4" id="KW-0812">Transmembrane</keyword>
<evidence type="ECO:0000256" key="4">
    <source>
        <dbReference type="SAM" id="Phobius"/>
    </source>
</evidence>
<evidence type="ECO:0000259" key="5">
    <source>
        <dbReference type="PROSITE" id="PS51755"/>
    </source>
</evidence>
<proteinExistence type="predicted"/>
<dbReference type="SUPFAM" id="SSF50969">
    <property type="entry name" value="YVTN repeat-like/Quinoprotein amine dehydrogenase"/>
    <property type="match status" value="1"/>
</dbReference>